<proteinExistence type="predicted"/>
<dbReference type="Proteomes" id="UP000249260">
    <property type="component" value="Unassembled WGS sequence"/>
</dbReference>
<keyword evidence="4 7" id="KW-0812">Transmembrane</keyword>
<gene>
    <name evidence="9" type="ORF">DL346_26505</name>
</gene>
<organism evidence="9 10">
    <name type="scientific">Paenibacillus montanisoli</name>
    <dbReference type="NCBI Taxonomy" id="2081970"/>
    <lineage>
        <taxon>Bacteria</taxon>
        <taxon>Bacillati</taxon>
        <taxon>Bacillota</taxon>
        <taxon>Bacilli</taxon>
        <taxon>Bacillales</taxon>
        <taxon>Paenibacillaceae</taxon>
        <taxon>Paenibacillus</taxon>
    </lineage>
</organism>
<keyword evidence="5 7" id="KW-1133">Transmembrane helix</keyword>
<feature type="transmembrane region" description="Helical" evidence="7">
    <location>
        <begin position="151"/>
        <end position="172"/>
    </location>
</feature>
<feature type="transmembrane region" description="Helical" evidence="7">
    <location>
        <begin position="272"/>
        <end position="291"/>
    </location>
</feature>
<dbReference type="AlphaFoldDB" id="A0A328TTB9"/>
<evidence type="ECO:0000256" key="3">
    <source>
        <dbReference type="ARBA" id="ARBA00022475"/>
    </source>
</evidence>
<evidence type="ECO:0000256" key="4">
    <source>
        <dbReference type="ARBA" id="ARBA00022692"/>
    </source>
</evidence>
<evidence type="ECO:0000256" key="6">
    <source>
        <dbReference type="ARBA" id="ARBA00023136"/>
    </source>
</evidence>
<evidence type="ECO:0000256" key="1">
    <source>
        <dbReference type="ARBA" id="ARBA00004651"/>
    </source>
</evidence>
<dbReference type="InterPro" id="IPR000515">
    <property type="entry name" value="MetI-like"/>
</dbReference>
<dbReference type="SUPFAM" id="SSF161098">
    <property type="entry name" value="MetI-like"/>
    <property type="match status" value="1"/>
</dbReference>
<keyword evidence="3" id="KW-1003">Cell membrane</keyword>
<dbReference type="PANTHER" id="PTHR43744">
    <property type="entry name" value="ABC TRANSPORTER PERMEASE PROTEIN MG189-RELATED-RELATED"/>
    <property type="match status" value="1"/>
</dbReference>
<dbReference type="PANTHER" id="PTHR43744:SF9">
    <property type="entry name" value="POLYGALACTURONAN_RHAMNOGALACTURONAN TRANSPORT SYSTEM PERMEASE PROTEIN YTCP"/>
    <property type="match status" value="1"/>
</dbReference>
<evidence type="ECO:0000313" key="9">
    <source>
        <dbReference type="EMBL" id="RAP73807.1"/>
    </source>
</evidence>
<evidence type="ECO:0000256" key="7">
    <source>
        <dbReference type="SAM" id="Phobius"/>
    </source>
</evidence>
<dbReference type="CDD" id="cd06261">
    <property type="entry name" value="TM_PBP2"/>
    <property type="match status" value="1"/>
</dbReference>
<dbReference type="OrthoDB" id="157184at2"/>
<evidence type="ECO:0000256" key="5">
    <source>
        <dbReference type="ARBA" id="ARBA00022989"/>
    </source>
</evidence>
<protein>
    <submittedName>
        <fullName evidence="9">Carbohydrate ABC transporter permease</fullName>
    </submittedName>
</protein>
<comment type="caution">
    <text evidence="9">The sequence shown here is derived from an EMBL/GenBank/DDBJ whole genome shotgun (WGS) entry which is preliminary data.</text>
</comment>
<feature type="transmembrane region" description="Helical" evidence="7">
    <location>
        <begin position="120"/>
        <end position="139"/>
    </location>
</feature>
<comment type="subcellular location">
    <subcellularLocation>
        <location evidence="1">Cell membrane</location>
        <topology evidence="1">Multi-pass membrane protein</topology>
    </subcellularLocation>
</comment>
<keyword evidence="10" id="KW-1185">Reference proteome</keyword>
<dbReference type="GO" id="GO:0055085">
    <property type="term" value="P:transmembrane transport"/>
    <property type="evidence" value="ECO:0007669"/>
    <property type="project" value="InterPro"/>
</dbReference>
<dbReference type="RefSeq" id="WP_112885391.1">
    <property type="nucleotide sequence ID" value="NZ_QLUW01000006.1"/>
</dbReference>
<sequence>MAEPTVLTQPAGNALADDQRLATRGKSKADLLLHALFIILSVCALFPFYTVLISSFGTPTGIIRPTTFTLEGYEQIIKYGVGRAFTVSVAVTLIGTFLSLFLTTIAAYALSKKGMPGWKYIMGFIIFTMFFGGGLIPYYLTVKGVGLMDSYWVMILPSAVNTFYIWIMLSFFREFPVSLEESAKIDGAGDFSILMRIVIPTSMPVIASISLFYAVDRWNDWYTPMLFLTDADKYPMQLMLRNMLTSISQILSMNNGVSAIDQSKVKIPQDSLKMAAIMVTSLPIMAVYPFLQKYFAKGVMIGSIKG</sequence>
<dbReference type="PROSITE" id="PS50928">
    <property type="entry name" value="ABC_TM1"/>
    <property type="match status" value="1"/>
</dbReference>
<feature type="transmembrane region" description="Helical" evidence="7">
    <location>
        <begin position="193"/>
        <end position="215"/>
    </location>
</feature>
<evidence type="ECO:0000313" key="10">
    <source>
        <dbReference type="Proteomes" id="UP000249260"/>
    </source>
</evidence>
<dbReference type="InterPro" id="IPR035906">
    <property type="entry name" value="MetI-like_sf"/>
</dbReference>
<keyword evidence="2" id="KW-0813">Transport</keyword>
<evidence type="ECO:0000256" key="2">
    <source>
        <dbReference type="ARBA" id="ARBA00022448"/>
    </source>
</evidence>
<dbReference type="Gene3D" id="1.10.3720.10">
    <property type="entry name" value="MetI-like"/>
    <property type="match status" value="1"/>
</dbReference>
<evidence type="ECO:0000259" key="8">
    <source>
        <dbReference type="PROSITE" id="PS50928"/>
    </source>
</evidence>
<reference evidence="9 10" key="1">
    <citation type="submission" date="2018-06" db="EMBL/GenBank/DDBJ databases">
        <title>Paenibacillus montanisoli sp. nov., isolated from mountain area soil.</title>
        <authorList>
            <person name="Wu M."/>
        </authorList>
    </citation>
    <scope>NUCLEOTIDE SEQUENCE [LARGE SCALE GENOMIC DNA]</scope>
    <source>
        <strain evidence="9 10">RA17</strain>
    </source>
</reference>
<accession>A0A328TTB9</accession>
<keyword evidence="6 7" id="KW-0472">Membrane</keyword>
<feature type="transmembrane region" description="Helical" evidence="7">
    <location>
        <begin position="84"/>
        <end position="108"/>
    </location>
</feature>
<dbReference type="EMBL" id="QLUW01000006">
    <property type="protein sequence ID" value="RAP73807.1"/>
    <property type="molecule type" value="Genomic_DNA"/>
</dbReference>
<dbReference type="GO" id="GO:0005886">
    <property type="term" value="C:plasma membrane"/>
    <property type="evidence" value="ECO:0007669"/>
    <property type="project" value="UniProtKB-SubCell"/>
</dbReference>
<name>A0A328TTB9_9BACL</name>
<feature type="transmembrane region" description="Helical" evidence="7">
    <location>
        <begin position="31"/>
        <end position="49"/>
    </location>
</feature>
<feature type="domain" description="ABC transmembrane type-1" evidence="8">
    <location>
        <begin position="85"/>
        <end position="291"/>
    </location>
</feature>